<reference evidence="4" key="2">
    <citation type="submission" date="2022-01" db="EMBL/GenBank/DDBJ databases">
        <authorList>
            <person name="Yamashiro T."/>
            <person name="Shiraishi A."/>
            <person name="Satake H."/>
            <person name="Nakayama K."/>
        </authorList>
    </citation>
    <scope>NUCLEOTIDE SEQUENCE</scope>
</reference>
<organism evidence="4 5">
    <name type="scientific">Tanacetum coccineum</name>
    <dbReference type="NCBI Taxonomy" id="301880"/>
    <lineage>
        <taxon>Eukaryota</taxon>
        <taxon>Viridiplantae</taxon>
        <taxon>Streptophyta</taxon>
        <taxon>Embryophyta</taxon>
        <taxon>Tracheophyta</taxon>
        <taxon>Spermatophyta</taxon>
        <taxon>Magnoliopsida</taxon>
        <taxon>eudicotyledons</taxon>
        <taxon>Gunneridae</taxon>
        <taxon>Pentapetalae</taxon>
        <taxon>asterids</taxon>
        <taxon>campanulids</taxon>
        <taxon>Asterales</taxon>
        <taxon>Asteraceae</taxon>
        <taxon>Asteroideae</taxon>
        <taxon>Anthemideae</taxon>
        <taxon>Anthemidinae</taxon>
        <taxon>Tanacetum</taxon>
    </lineage>
</organism>
<keyword evidence="5" id="KW-1185">Reference proteome</keyword>
<dbReference type="SMART" id="SM00343">
    <property type="entry name" value="ZnF_C2HC"/>
    <property type="match status" value="2"/>
</dbReference>
<feature type="region of interest" description="Disordered" evidence="2">
    <location>
        <begin position="1"/>
        <end position="49"/>
    </location>
</feature>
<keyword evidence="1" id="KW-0862">Zinc</keyword>
<dbReference type="InterPro" id="IPR032567">
    <property type="entry name" value="RTL1-rel"/>
</dbReference>
<dbReference type="InterPro" id="IPR001878">
    <property type="entry name" value="Znf_CCHC"/>
</dbReference>
<keyword evidence="1" id="KW-0479">Metal-binding</keyword>
<feature type="compositionally biased region" description="Basic and acidic residues" evidence="2">
    <location>
        <begin position="1"/>
        <end position="16"/>
    </location>
</feature>
<keyword evidence="1" id="KW-0863">Zinc-finger</keyword>
<dbReference type="SUPFAM" id="SSF57756">
    <property type="entry name" value="Retrovirus zinc finger-like domains"/>
    <property type="match status" value="1"/>
</dbReference>
<comment type="caution">
    <text evidence="4">The sequence shown here is derived from an EMBL/GenBank/DDBJ whole genome shotgun (WGS) entry which is preliminary data.</text>
</comment>
<evidence type="ECO:0000256" key="2">
    <source>
        <dbReference type="SAM" id="MobiDB-lite"/>
    </source>
</evidence>
<proteinExistence type="predicted"/>
<feature type="compositionally biased region" description="Low complexity" evidence="2">
    <location>
        <begin position="18"/>
        <end position="38"/>
    </location>
</feature>
<dbReference type="Gene3D" id="4.10.60.10">
    <property type="entry name" value="Zinc finger, CCHC-type"/>
    <property type="match status" value="1"/>
</dbReference>
<dbReference type="PROSITE" id="PS50158">
    <property type="entry name" value="ZF_CCHC"/>
    <property type="match status" value="1"/>
</dbReference>
<evidence type="ECO:0000259" key="3">
    <source>
        <dbReference type="PROSITE" id="PS50158"/>
    </source>
</evidence>
<keyword evidence="4" id="KW-0548">Nucleotidyltransferase</keyword>
<dbReference type="InterPro" id="IPR021109">
    <property type="entry name" value="Peptidase_aspartic_dom_sf"/>
</dbReference>
<feature type="domain" description="CCHC-type" evidence="3">
    <location>
        <begin position="116"/>
        <end position="131"/>
    </location>
</feature>
<dbReference type="PANTHER" id="PTHR15503">
    <property type="entry name" value="LDOC1 RELATED"/>
    <property type="match status" value="1"/>
</dbReference>
<evidence type="ECO:0000313" key="4">
    <source>
        <dbReference type="EMBL" id="GJT23011.1"/>
    </source>
</evidence>
<reference evidence="4" key="1">
    <citation type="journal article" date="2022" name="Int. J. Mol. Sci.">
        <title>Draft Genome of Tanacetum Coccineum: Genomic Comparison of Closely Related Tanacetum-Family Plants.</title>
        <authorList>
            <person name="Yamashiro T."/>
            <person name="Shiraishi A."/>
            <person name="Nakayama K."/>
            <person name="Satake H."/>
        </authorList>
    </citation>
    <scope>NUCLEOTIDE SEQUENCE</scope>
</reference>
<evidence type="ECO:0000256" key="1">
    <source>
        <dbReference type="PROSITE-ProRule" id="PRU00047"/>
    </source>
</evidence>
<name>A0ABQ5CAL1_9ASTR</name>
<dbReference type="PANTHER" id="PTHR15503:SF45">
    <property type="entry name" value="RNA-DIRECTED DNA POLYMERASE HOMOLOG"/>
    <property type="match status" value="1"/>
</dbReference>
<protein>
    <submittedName>
        <fullName evidence="4">Reverse transcriptase domain-containing protein</fullName>
    </submittedName>
</protein>
<dbReference type="CDD" id="cd00303">
    <property type="entry name" value="retropepsin_like"/>
    <property type="match status" value="1"/>
</dbReference>
<gene>
    <name evidence="4" type="ORF">Tco_0892948</name>
</gene>
<keyword evidence="4" id="KW-0808">Transferase</keyword>
<dbReference type="Pfam" id="PF08284">
    <property type="entry name" value="RVP_2"/>
    <property type="match status" value="1"/>
</dbReference>
<keyword evidence="4" id="KW-0695">RNA-directed DNA polymerase</keyword>
<sequence length="357" mass="41026">MQVSSDNKRKFDDRRTFNNNSRSNNNYSNTNTNNRYNNHQLQKNRRQEAVRAYAVTPSGNNRYARDLPLCKRCNLHHTEPCTGKCNICNKVGHLTKNCRNKKPATRSNQLPVTVVCHACGEKGHYTNQCRKTNINGQGRAYMLRDNMLIKTRTWLLLNNPSITIYTFYDIEMADGNLVSTNTIIKGCTLTLLDQPFEIDLMPIKLDSFDVVIGMDWLSKYHAKILCDEKVVHIPINGETLIVRVMEKKSDEKRLEDIPVVKEFSDVFPEDLPGLPPVRQCMRTRNSYFPNNSNVTIPRHRHKGRALNIVEPELRTIVAPMAERTMEELLRAPTEGYGEAIVLPEINADHFEIKTNLL</sequence>
<evidence type="ECO:0000313" key="5">
    <source>
        <dbReference type="Proteomes" id="UP001151760"/>
    </source>
</evidence>
<dbReference type="Proteomes" id="UP001151760">
    <property type="component" value="Unassembled WGS sequence"/>
</dbReference>
<dbReference type="Gene3D" id="2.40.70.10">
    <property type="entry name" value="Acid Proteases"/>
    <property type="match status" value="1"/>
</dbReference>
<dbReference type="EMBL" id="BQNB010014019">
    <property type="protein sequence ID" value="GJT23011.1"/>
    <property type="molecule type" value="Genomic_DNA"/>
</dbReference>
<dbReference type="InterPro" id="IPR036875">
    <property type="entry name" value="Znf_CCHC_sf"/>
</dbReference>
<dbReference type="GO" id="GO:0003964">
    <property type="term" value="F:RNA-directed DNA polymerase activity"/>
    <property type="evidence" value="ECO:0007669"/>
    <property type="project" value="UniProtKB-KW"/>
</dbReference>
<accession>A0ABQ5CAL1</accession>